<name>A0ABS5XWW4_9MICO</name>
<evidence type="ECO:0008006" key="4">
    <source>
        <dbReference type="Google" id="ProtNLM"/>
    </source>
</evidence>
<accession>A0ABS5XWW4</accession>
<comment type="caution">
    <text evidence="2">The sequence shown here is derived from an EMBL/GenBank/DDBJ whole genome shotgun (WGS) entry which is preliminary data.</text>
</comment>
<keyword evidence="1" id="KW-0812">Transmembrane</keyword>
<gene>
    <name evidence="2" type="ORF">J0P97_13290</name>
</gene>
<feature type="transmembrane region" description="Helical" evidence="1">
    <location>
        <begin position="105"/>
        <end position="131"/>
    </location>
</feature>
<evidence type="ECO:0000256" key="1">
    <source>
        <dbReference type="SAM" id="Phobius"/>
    </source>
</evidence>
<keyword evidence="1" id="KW-0472">Membrane</keyword>
<proteinExistence type="predicted"/>
<evidence type="ECO:0000313" key="2">
    <source>
        <dbReference type="EMBL" id="MBT8799035.1"/>
    </source>
</evidence>
<organism evidence="2 3">
    <name type="scientific">Microbacterium flavum</name>
    <dbReference type="NCBI Taxonomy" id="415216"/>
    <lineage>
        <taxon>Bacteria</taxon>
        <taxon>Bacillati</taxon>
        <taxon>Actinomycetota</taxon>
        <taxon>Actinomycetes</taxon>
        <taxon>Micrococcales</taxon>
        <taxon>Microbacteriaceae</taxon>
        <taxon>Microbacterium</taxon>
    </lineage>
</organism>
<protein>
    <recommendedName>
        <fullName evidence="4">Leucyl-tRNA synthetase</fullName>
    </recommendedName>
</protein>
<keyword evidence="1" id="KW-1133">Transmembrane helix</keyword>
<feature type="transmembrane region" description="Helical" evidence="1">
    <location>
        <begin position="14"/>
        <end position="36"/>
    </location>
</feature>
<evidence type="ECO:0000313" key="3">
    <source>
        <dbReference type="Proteomes" id="UP000740605"/>
    </source>
</evidence>
<dbReference type="RefSeq" id="WP_215488269.1">
    <property type="nucleotide sequence ID" value="NZ_BAAAPJ010000001.1"/>
</dbReference>
<dbReference type="EMBL" id="JAFLHG010000013">
    <property type="protein sequence ID" value="MBT8799035.1"/>
    <property type="molecule type" value="Genomic_DNA"/>
</dbReference>
<keyword evidence="3" id="KW-1185">Reference proteome</keyword>
<sequence>MSGAPPVLDILLEIFSWVGFSGFALLLAVAVVIWAADGTWLPAEALVDHDEGATVVRWFDADGDANSATVHAADAAHLAGLDTTPIWYRHGWQGRMRLTRRPPGLRPVLLTAGGLLALGAVSVIASVVLYFSQA</sequence>
<dbReference type="Proteomes" id="UP000740605">
    <property type="component" value="Unassembled WGS sequence"/>
</dbReference>
<reference evidence="2 3" key="1">
    <citation type="submission" date="2021-03" db="EMBL/GenBank/DDBJ databases">
        <title>Microbacterium pauli sp. nov., isolated from microfiltered milk.</title>
        <authorList>
            <person name="Bellassi P."/>
            <person name="Fontana A."/>
            <person name="Callegari M.L."/>
            <person name="Lorenzo M."/>
            <person name="Cappa F."/>
        </authorList>
    </citation>
    <scope>NUCLEOTIDE SEQUENCE [LARGE SCALE GENOMIC DNA]</scope>
    <source>
        <strain evidence="2 3">DSM 18909</strain>
    </source>
</reference>